<dbReference type="NCBIfam" id="NF040521">
    <property type="entry name" value="C45_proenzyme"/>
    <property type="match status" value="1"/>
</dbReference>
<dbReference type="PROSITE" id="PS51257">
    <property type="entry name" value="PROKAR_LIPOPROTEIN"/>
    <property type="match status" value="1"/>
</dbReference>
<keyword evidence="3" id="KW-1185">Reference proteome</keyword>
<dbReference type="EMBL" id="AJWJ01000665">
    <property type="protein sequence ID" value="KAF2069422.1"/>
    <property type="molecule type" value="Genomic_DNA"/>
</dbReference>
<dbReference type="AlphaFoldDB" id="A0A8J4V0M4"/>
<dbReference type="Proteomes" id="UP000695562">
    <property type="component" value="Unassembled WGS sequence"/>
</dbReference>
<dbReference type="Gene3D" id="3.60.60.10">
    <property type="entry name" value="Penicillin V Acylase, Chain A"/>
    <property type="match status" value="1"/>
</dbReference>
<protein>
    <submittedName>
        <fullName evidence="2">Uncharacterized protein</fullName>
    </submittedName>
</protein>
<feature type="signal peptide" evidence="1">
    <location>
        <begin position="1"/>
        <end position="22"/>
    </location>
</feature>
<dbReference type="PANTHER" id="PTHR35190">
    <property type="entry name" value="PROTEIN DCD1B"/>
    <property type="match status" value="1"/>
</dbReference>
<comment type="caution">
    <text evidence="2">The sequence shown here is derived from an EMBL/GenBank/DDBJ whole genome shotgun (WGS) entry which is preliminary data.</text>
</comment>
<dbReference type="InterPro" id="IPR047794">
    <property type="entry name" value="C45_proenzyme-like"/>
</dbReference>
<evidence type="ECO:0000313" key="3">
    <source>
        <dbReference type="Proteomes" id="UP000695562"/>
    </source>
</evidence>
<dbReference type="PANTHER" id="PTHR35190:SF1">
    <property type="entry name" value="PEPTIDASE C45 HYDROLASE DOMAIN-CONTAINING PROTEIN"/>
    <property type="match status" value="1"/>
</dbReference>
<evidence type="ECO:0000256" key="1">
    <source>
        <dbReference type="SAM" id="SignalP"/>
    </source>
</evidence>
<dbReference type="InterPro" id="IPR047803">
    <property type="entry name" value="DCD1A/B-like"/>
</dbReference>
<evidence type="ECO:0000313" key="2">
    <source>
        <dbReference type="EMBL" id="KAF2069422.1"/>
    </source>
</evidence>
<gene>
    <name evidence="2" type="ORF">CYY_009257</name>
</gene>
<proteinExistence type="predicted"/>
<name>A0A8J4V0M4_9MYCE</name>
<keyword evidence="1" id="KW-0732">Signal</keyword>
<accession>A0A8J4V0M4</accession>
<dbReference type="OrthoDB" id="14967at2759"/>
<sequence length="518" mass="57475">MKNISILLIAINVLVLSCIVYGETPSFKVDSNPTLNMVKQYNSSTLYTLSSSGYQDPIFVANLTGTHYEIGYAMGYFLAEEALENFESLLKVAIPYGFERDALKLFLDWQWKDYLSKQITQNYLDEIQGFYDGAKGAGFDKLENAITQAVVISSLPGDPNQNIEALIKNEFLKGDASEFKQYLVANGYDEVIATILNTELFKSTTADGSKPIKGMQCSHFSVWGSRTNSGDMYNGRNLDWLQNSGIAKNKLITFYHPKGSYSHAAIGFAGLIGAITGISSQGIFVAESDNDSNKVTFDGFAWSMRLRYIMEHANSIDAALGLWKATNNTMGMNHMVASSNEATTAPHPAYALETMAGYTAYFPDNSPAEQYLYTNTTTGAATQMGYPIPEAVFRTNHGYDTVIRANQWIDPKPTDDSMIRYMLFHDAFNYYETAQIEISELEAINITSILGAKNNEANFYDCSQGWNGYNIISATYHFAANKMFVAYEEGAGQNRVCACCGTYVQVDLTPFFVSNQIN</sequence>
<reference evidence="2" key="1">
    <citation type="submission" date="2020-01" db="EMBL/GenBank/DDBJ databases">
        <title>Development of genomics and gene disruption for Polysphondylium violaceum indicates a role for the polyketide synthase stlB in stalk morphogenesis.</title>
        <authorList>
            <person name="Narita B."/>
            <person name="Kawabe Y."/>
            <person name="Kin K."/>
            <person name="Saito T."/>
            <person name="Gibbs R."/>
            <person name="Kuspa A."/>
            <person name="Muzny D."/>
            <person name="Queller D."/>
            <person name="Richards S."/>
            <person name="Strassman J."/>
            <person name="Sucgang R."/>
            <person name="Worley K."/>
            <person name="Schaap P."/>
        </authorList>
    </citation>
    <scope>NUCLEOTIDE SEQUENCE</scope>
    <source>
        <strain evidence="2">QSvi11</strain>
    </source>
</reference>
<organism evidence="2 3">
    <name type="scientific">Polysphondylium violaceum</name>
    <dbReference type="NCBI Taxonomy" id="133409"/>
    <lineage>
        <taxon>Eukaryota</taxon>
        <taxon>Amoebozoa</taxon>
        <taxon>Evosea</taxon>
        <taxon>Eumycetozoa</taxon>
        <taxon>Dictyostelia</taxon>
        <taxon>Dictyosteliales</taxon>
        <taxon>Dictyosteliaceae</taxon>
        <taxon>Polysphondylium</taxon>
    </lineage>
</organism>
<feature type="chain" id="PRO_5035226368" evidence="1">
    <location>
        <begin position="23"/>
        <end position="518"/>
    </location>
</feature>